<reference evidence="2" key="1">
    <citation type="submission" date="2018-05" db="EMBL/GenBank/DDBJ databases">
        <authorList>
            <person name="Lanie J.A."/>
            <person name="Ng W.-L."/>
            <person name="Kazmierczak K.M."/>
            <person name="Andrzejewski T.M."/>
            <person name="Davidsen T.M."/>
            <person name="Wayne K.J."/>
            <person name="Tettelin H."/>
            <person name="Glass J.I."/>
            <person name="Rusch D."/>
            <person name="Podicherti R."/>
            <person name="Tsui H.-C.T."/>
            <person name="Winkler M.E."/>
        </authorList>
    </citation>
    <scope>NUCLEOTIDE SEQUENCE</scope>
</reference>
<name>A0A382M1I7_9ZZZZ</name>
<organism evidence="2">
    <name type="scientific">marine metagenome</name>
    <dbReference type="NCBI Taxonomy" id="408172"/>
    <lineage>
        <taxon>unclassified sequences</taxon>
        <taxon>metagenomes</taxon>
        <taxon>ecological metagenomes</taxon>
    </lineage>
</organism>
<protein>
    <submittedName>
        <fullName evidence="2">Uncharacterized protein</fullName>
    </submittedName>
</protein>
<evidence type="ECO:0000313" key="2">
    <source>
        <dbReference type="EMBL" id="SVC42743.1"/>
    </source>
</evidence>
<feature type="non-terminal residue" evidence="2">
    <location>
        <position position="47"/>
    </location>
</feature>
<gene>
    <name evidence="2" type="ORF">METZ01_LOCUS295597</name>
</gene>
<accession>A0A382M1I7</accession>
<sequence length="47" mass="5250">WSPHPTTDWSWACGTVTLMWKAYSSTRNRSLPRTATPCCPTSSPEPP</sequence>
<proteinExistence type="predicted"/>
<feature type="compositionally biased region" description="Low complexity" evidence="1">
    <location>
        <begin position="36"/>
        <end position="47"/>
    </location>
</feature>
<evidence type="ECO:0000256" key="1">
    <source>
        <dbReference type="SAM" id="MobiDB-lite"/>
    </source>
</evidence>
<feature type="non-terminal residue" evidence="2">
    <location>
        <position position="1"/>
    </location>
</feature>
<dbReference type="EMBL" id="UINC01090630">
    <property type="protein sequence ID" value="SVC42743.1"/>
    <property type="molecule type" value="Genomic_DNA"/>
</dbReference>
<feature type="region of interest" description="Disordered" evidence="1">
    <location>
        <begin position="28"/>
        <end position="47"/>
    </location>
</feature>
<dbReference type="AlphaFoldDB" id="A0A382M1I7"/>